<evidence type="ECO:0000256" key="8">
    <source>
        <dbReference type="SAM" id="Phobius"/>
    </source>
</evidence>
<dbReference type="Pfam" id="PF13231">
    <property type="entry name" value="PMT_2"/>
    <property type="match status" value="1"/>
</dbReference>
<evidence type="ECO:0000259" key="9">
    <source>
        <dbReference type="Pfam" id="PF13231"/>
    </source>
</evidence>
<evidence type="ECO:0000256" key="5">
    <source>
        <dbReference type="ARBA" id="ARBA00022692"/>
    </source>
</evidence>
<protein>
    <submittedName>
        <fullName evidence="10">Glycosyltransferase family 39 protein</fullName>
    </submittedName>
</protein>
<accession>A0ABR6VKC7</accession>
<keyword evidence="6 8" id="KW-1133">Transmembrane helix</keyword>
<gene>
    <name evidence="10" type="ORF">H8J70_05290</name>
</gene>
<keyword evidence="2" id="KW-1003">Cell membrane</keyword>
<evidence type="ECO:0000256" key="3">
    <source>
        <dbReference type="ARBA" id="ARBA00022676"/>
    </source>
</evidence>
<feature type="transmembrane region" description="Helical" evidence="8">
    <location>
        <begin position="294"/>
        <end position="313"/>
    </location>
</feature>
<proteinExistence type="predicted"/>
<feature type="transmembrane region" description="Helical" evidence="8">
    <location>
        <begin position="347"/>
        <end position="366"/>
    </location>
</feature>
<feature type="transmembrane region" description="Helical" evidence="8">
    <location>
        <begin position="87"/>
        <end position="105"/>
    </location>
</feature>
<dbReference type="EMBL" id="JACOGK010000012">
    <property type="protein sequence ID" value="MBC3536661.1"/>
    <property type="molecule type" value="Genomic_DNA"/>
</dbReference>
<dbReference type="PANTHER" id="PTHR33908">
    <property type="entry name" value="MANNOSYLTRANSFERASE YKCB-RELATED"/>
    <property type="match status" value="1"/>
</dbReference>
<dbReference type="InterPro" id="IPR038731">
    <property type="entry name" value="RgtA/B/C-like"/>
</dbReference>
<comment type="subcellular location">
    <subcellularLocation>
        <location evidence="1">Cell membrane</location>
        <topology evidence="1">Multi-pass membrane protein</topology>
    </subcellularLocation>
</comment>
<dbReference type="InterPro" id="IPR050297">
    <property type="entry name" value="LipidA_mod_glycosyltrf_83"/>
</dbReference>
<keyword evidence="11" id="KW-1185">Reference proteome</keyword>
<keyword evidence="7 8" id="KW-0472">Membrane</keyword>
<evidence type="ECO:0000256" key="7">
    <source>
        <dbReference type="ARBA" id="ARBA00023136"/>
    </source>
</evidence>
<feature type="transmembrane region" description="Helical" evidence="8">
    <location>
        <begin position="200"/>
        <end position="222"/>
    </location>
</feature>
<evidence type="ECO:0000256" key="2">
    <source>
        <dbReference type="ARBA" id="ARBA00022475"/>
    </source>
</evidence>
<comment type="caution">
    <text evidence="10">The sequence shown here is derived from an EMBL/GenBank/DDBJ whole genome shotgun (WGS) entry which is preliminary data.</text>
</comment>
<keyword evidence="3" id="KW-0328">Glycosyltransferase</keyword>
<feature type="transmembrane region" description="Helical" evidence="8">
    <location>
        <begin position="255"/>
        <end position="273"/>
    </location>
</feature>
<evidence type="ECO:0000256" key="1">
    <source>
        <dbReference type="ARBA" id="ARBA00004651"/>
    </source>
</evidence>
<feature type="domain" description="Glycosyltransferase RgtA/B/C/D-like" evidence="9">
    <location>
        <begin position="62"/>
        <end position="215"/>
    </location>
</feature>
<organism evidence="10 11">
    <name type="scientific">Megasphaera hominis</name>
    <dbReference type="NCBI Taxonomy" id="159836"/>
    <lineage>
        <taxon>Bacteria</taxon>
        <taxon>Bacillati</taxon>
        <taxon>Bacillota</taxon>
        <taxon>Negativicutes</taxon>
        <taxon>Veillonellales</taxon>
        <taxon>Veillonellaceae</taxon>
        <taxon>Megasphaera</taxon>
    </lineage>
</organism>
<evidence type="ECO:0000256" key="6">
    <source>
        <dbReference type="ARBA" id="ARBA00022989"/>
    </source>
</evidence>
<feature type="transmembrane region" description="Helical" evidence="8">
    <location>
        <begin position="160"/>
        <end position="193"/>
    </location>
</feature>
<keyword evidence="4" id="KW-0808">Transferase</keyword>
<feature type="transmembrane region" description="Helical" evidence="8">
    <location>
        <begin position="137"/>
        <end position="154"/>
    </location>
</feature>
<evidence type="ECO:0000256" key="4">
    <source>
        <dbReference type="ARBA" id="ARBA00022679"/>
    </source>
</evidence>
<name>A0ABR6VKC7_9FIRM</name>
<feature type="transmembrane region" description="Helical" evidence="8">
    <location>
        <begin position="111"/>
        <end position="130"/>
    </location>
</feature>
<evidence type="ECO:0000313" key="10">
    <source>
        <dbReference type="EMBL" id="MBC3536661.1"/>
    </source>
</evidence>
<keyword evidence="5 8" id="KW-0812">Transmembrane</keyword>
<evidence type="ECO:0000313" key="11">
    <source>
        <dbReference type="Proteomes" id="UP000606870"/>
    </source>
</evidence>
<sequence length="493" mass="56210">MEYLKRHPYVLLTVCALTLFLVANNFLAITDSAESNYALTAKEMVLSGNWISPQIYGHYWYDKPIFYYWELAASFAVFGFNEFAARLPAALTGTVTVLFTYWFTARVYDRKIAMAAAVIYMTSVEGWVMSKAVITDATLFLFQSAVVAFFYLGYTENRRWYWLCYVFAALAVLTKGPVGLALPGLAALIFLALKRDWKELVHVHLLGGMALFLVLAGSWYVAMYELHGNDFLLNFFGVHNFLRATVPEHPAQDVWYFYIAMFFAGFAPWSFTWPYALWKYKKSHTWPVTRQDTCAVLLTIYAAVVFVFFNIVATKYTTYTYPMVFSLSILTARMFRDWHMGWRKIAWATGMAYMVIAVVVAPPLMLQHSGKEIGLELKQMDTDNAVICYYKDYSTGAVFYSGKTIYRGEPAGKIAGMEPGKISWNAKNVMPFMAIEDVLPQKNNIVIINEKRNNEAVTNYYAAHTLYLNKLSLPGNIDIFSVVARNDDGSEHM</sequence>
<dbReference type="PANTHER" id="PTHR33908:SF3">
    <property type="entry name" value="UNDECAPRENYL PHOSPHATE-ALPHA-4-AMINO-4-DEOXY-L-ARABINOSE ARABINOSYL TRANSFERASE"/>
    <property type="match status" value="1"/>
</dbReference>
<dbReference type="Proteomes" id="UP000606870">
    <property type="component" value="Unassembled WGS sequence"/>
</dbReference>
<reference evidence="10 11" key="1">
    <citation type="submission" date="2020-08" db="EMBL/GenBank/DDBJ databases">
        <authorList>
            <person name="Liu C."/>
            <person name="Sun Q."/>
        </authorList>
    </citation>
    <scope>NUCLEOTIDE SEQUENCE [LARGE SCALE GENOMIC DNA]</scope>
    <source>
        <strain evidence="10 11">NSJ-59</strain>
    </source>
</reference>